<dbReference type="AlphaFoldDB" id="A0A0B6XWS2"/>
<feature type="region of interest" description="Disordered" evidence="1">
    <location>
        <begin position="131"/>
        <end position="162"/>
    </location>
</feature>
<accession>A0A0B6XWS2</accession>
<feature type="compositionally biased region" description="Polar residues" evidence="1">
    <location>
        <begin position="139"/>
        <end position="162"/>
    </location>
</feature>
<feature type="region of interest" description="Disordered" evidence="1">
    <location>
        <begin position="39"/>
        <end position="65"/>
    </location>
</feature>
<evidence type="ECO:0000256" key="1">
    <source>
        <dbReference type="SAM" id="MobiDB-lite"/>
    </source>
</evidence>
<evidence type="ECO:0000313" key="2">
    <source>
        <dbReference type="EMBL" id="CEK48497.1"/>
    </source>
</evidence>
<sequence>VLFRSHGCPFDNQNHSNLEQDNFQSANNIFQYHGVGSSSNVPIHRQMSQPSTPNPFVSSDRSSRHSLSSASNMSLLSNTMRAENLLQDDATLISNVAQCELTHGNSIKSLSHMHLLQTPPIFDPSTPPPLFPLEKHSSENLQTSGHFSNAPNDTTNYLHRNE</sequence>
<dbReference type="EMBL" id="HACG01001632">
    <property type="protein sequence ID" value="CEK48497.1"/>
    <property type="molecule type" value="Transcribed_RNA"/>
</dbReference>
<name>A0A0B6XWS2_9EUPU</name>
<gene>
    <name evidence="2" type="primary">ORF4191</name>
</gene>
<feature type="non-terminal residue" evidence="2">
    <location>
        <position position="1"/>
    </location>
</feature>
<reference evidence="2" key="1">
    <citation type="submission" date="2014-12" db="EMBL/GenBank/DDBJ databases">
        <title>Insight into the proteome of Arion vulgaris.</title>
        <authorList>
            <person name="Aradska J."/>
            <person name="Bulat T."/>
            <person name="Smidak R."/>
            <person name="Sarate P."/>
            <person name="Gangsoo J."/>
            <person name="Sialana F."/>
            <person name="Bilban M."/>
            <person name="Lubec G."/>
        </authorList>
    </citation>
    <scope>NUCLEOTIDE SEQUENCE</scope>
    <source>
        <tissue evidence="2">Skin</tissue>
    </source>
</reference>
<feature type="non-terminal residue" evidence="2">
    <location>
        <position position="162"/>
    </location>
</feature>
<organism evidence="2">
    <name type="scientific">Arion vulgaris</name>
    <dbReference type="NCBI Taxonomy" id="1028688"/>
    <lineage>
        <taxon>Eukaryota</taxon>
        <taxon>Metazoa</taxon>
        <taxon>Spiralia</taxon>
        <taxon>Lophotrochozoa</taxon>
        <taxon>Mollusca</taxon>
        <taxon>Gastropoda</taxon>
        <taxon>Heterobranchia</taxon>
        <taxon>Euthyneura</taxon>
        <taxon>Panpulmonata</taxon>
        <taxon>Eupulmonata</taxon>
        <taxon>Stylommatophora</taxon>
        <taxon>Helicina</taxon>
        <taxon>Arionoidea</taxon>
        <taxon>Arionidae</taxon>
        <taxon>Arion</taxon>
    </lineage>
</organism>
<protein>
    <submittedName>
        <fullName evidence="2">Uncharacterized protein</fullName>
    </submittedName>
</protein>
<feature type="compositionally biased region" description="Polar residues" evidence="1">
    <location>
        <begin position="39"/>
        <end position="57"/>
    </location>
</feature>
<proteinExistence type="predicted"/>